<name>X0TLZ9_9ZZZZ</name>
<evidence type="ECO:0000313" key="1">
    <source>
        <dbReference type="EMBL" id="GAF94573.1"/>
    </source>
</evidence>
<protein>
    <recommendedName>
        <fullName evidence="2">Twin-arginine translocation signal domain-containing protein</fullName>
    </recommendedName>
</protein>
<dbReference type="NCBIfam" id="TIGR01409">
    <property type="entry name" value="TAT_signal_seq"/>
    <property type="match status" value="1"/>
</dbReference>
<dbReference type="AlphaFoldDB" id="X0TLZ9"/>
<proteinExistence type="predicted"/>
<evidence type="ECO:0008006" key="2">
    <source>
        <dbReference type="Google" id="ProtNLM"/>
    </source>
</evidence>
<dbReference type="EMBL" id="BARS01010526">
    <property type="protein sequence ID" value="GAF94573.1"/>
    <property type="molecule type" value="Genomic_DNA"/>
</dbReference>
<sequence>MNSRRTFLKVLGLGALGAASPFPFPSAVEGRESRPEIPPPLDLFKYHDYTWDHVLGPLPDAEALIHDLGEFERCWRKGVICNPEERKVYIPKDFHDGKTLWIWYQGCKTRLEETKTFIRRWNLVKELQLGFSVESEELWMALFSNPNLFELARQWKED</sequence>
<dbReference type="PROSITE" id="PS51318">
    <property type="entry name" value="TAT"/>
    <property type="match status" value="1"/>
</dbReference>
<dbReference type="InterPro" id="IPR019546">
    <property type="entry name" value="TAT_signal_bac_arc"/>
</dbReference>
<reference evidence="1" key="1">
    <citation type="journal article" date="2014" name="Front. Microbiol.">
        <title>High frequency of phylogenetically diverse reductive dehalogenase-homologous genes in deep subseafloor sedimentary metagenomes.</title>
        <authorList>
            <person name="Kawai M."/>
            <person name="Futagami T."/>
            <person name="Toyoda A."/>
            <person name="Takaki Y."/>
            <person name="Nishi S."/>
            <person name="Hori S."/>
            <person name="Arai W."/>
            <person name="Tsubouchi T."/>
            <person name="Morono Y."/>
            <person name="Uchiyama I."/>
            <person name="Ito T."/>
            <person name="Fujiyama A."/>
            <person name="Inagaki F."/>
            <person name="Takami H."/>
        </authorList>
    </citation>
    <scope>NUCLEOTIDE SEQUENCE</scope>
    <source>
        <strain evidence="1">Expedition CK06-06</strain>
    </source>
</reference>
<dbReference type="InterPro" id="IPR006311">
    <property type="entry name" value="TAT_signal"/>
</dbReference>
<comment type="caution">
    <text evidence="1">The sequence shown here is derived from an EMBL/GenBank/DDBJ whole genome shotgun (WGS) entry which is preliminary data.</text>
</comment>
<gene>
    <name evidence="1" type="ORF">S01H1_19484</name>
</gene>
<organism evidence="1">
    <name type="scientific">marine sediment metagenome</name>
    <dbReference type="NCBI Taxonomy" id="412755"/>
    <lineage>
        <taxon>unclassified sequences</taxon>
        <taxon>metagenomes</taxon>
        <taxon>ecological metagenomes</taxon>
    </lineage>
</organism>
<accession>X0TLZ9</accession>